<gene>
    <name evidence="6" type="ORF">CFP75_18185</name>
</gene>
<evidence type="ECO:0000256" key="1">
    <source>
        <dbReference type="ARBA" id="ARBA00023015"/>
    </source>
</evidence>
<protein>
    <submittedName>
        <fullName evidence="6">TetR family transcriptional regulator</fullName>
    </submittedName>
</protein>
<dbReference type="EMBL" id="NMQU01000047">
    <property type="protein sequence ID" value="OXM49700.1"/>
    <property type="molecule type" value="Genomic_DNA"/>
</dbReference>
<evidence type="ECO:0000259" key="5">
    <source>
        <dbReference type="PROSITE" id="PS50977"/>
    </source>
</evidence>
<evidence type="ECO:0000313" key="7">
    <source>
        <dbReference type="Proteomes" id="UP000215563"/>
    </source>
</evidence>
<dbReference type="GO" id="GO:0000976">
    <property type="term" value="F:transcription cis-regulatory region binding"/>
    <property type="evidence" value="ECO:0007669"/>
    <property type="project" value="TreeGrafter"/>
</dbReference>
<dbReference type="PROSITE" id="PS01081">
    <property type="entry name" value="HTH_TETR_1"/>
    <property type="match status" value="1"/>
</dbReference>
<name>A0A229RSR0_AMYAL</name>
<dbReference type="Proteomes" id="UP000215563">
    <property type="component" value="Unassembled WGS sequence"/>
</dbReference>
<proteinExistence type="predicted"/>
<reference evidence="6 7" key="1">
    <citation type="submission" date="2017-07" db="EMBL/GenBank/DDBJ databases">
        <title>Amycolatopsis alba DSM 44262 Genome sequencing and assembly.</title>
        <authorList>
            <person name="Kaur N."/>
            <person name="Mayilraj S."/>
        </authorList>
    </citation>
    <scope>NUCLEOTIDE SEQUENCE [LARGE SCALE GENOMIC DNA]</scope>
    <source>
        <strain evidence="6 7">DSM 44262</strain>
    </source>
</reference>
<keyword evidence="1" id="KW-0805">Transcription regulation</keyword>
<dbReference type="OrthoDB" id="3211155at2"/>
<feature type="DNA-binding region" description="H-T-H motif" evidence="4">
    <location>
        <begin position="33"/>
        <end position="52"/>
    </location>
</feature>
<dbReference type="InterPro" id="IPR023772">
    <property type="entry name" value="DNA-bd_HTH_TetR-type_CS"/>
</dbReference>
<accession>A0A229RSR0</accession>
<keyword evidence="2 4" id="KW-0238">DNA-binding</keyword>
<dbReference type="PANTHER" id="PTHR30055">
    <property type="entry name" value="HTH-TYPE TRANSCRIPTIONAL REGULATOR RUTR"/>
    <property type="match status" value="1"/>
</dbReference>
<sequence>MTGLRERKKLQTRTAISKAAIALFLRSGFDRVSVAEVAEAAEVSKRTLFKYFPTKEDLVLHRFADHETETARVVLDREDGETPLAALHRFFLDRLAERDPAYGLCDDPEVLAFYRMVSMTDSLGARLKQYGTRGDAALTDALRAADTAQTTAHLAARQINRTLQVLVELNWRQLAEGRRADDLYPEAVANANHAFDLLRGGLGDHFG</sequence>
<evidence type="ECO:0000256" key="4">
    <source>
        <dbReference type="PROSITE-ProRule" id="PRU00335"/>
    </source>
</evidence>
<dbReference type="Pfam" id="PF00440">
    <property type="entry name" value="TetR_N"/>
    <property type="match status" value="1"/>
</dbReference>
<keyword evidence="3" id="KW-0804">Transcription</keyword>
<dbReference type="InterPro" id="IPR009057">
    <property type="entry name" value="Homeodomain-like_sf"/>
</dbReference>
<dbReference type="GO" id="GO:0003700">
    <property type="term" value="F:DNA-binding transcription factor activity"/>
    <property type="evidence" value="ECO:0007669"/>
    <property type="project" value="TreeGrafter"/>
</dbReference>
<dbReference type="Gene3D" id="1.10.357.10">
    <property type="entry name" value="Tetracycline Repressor, domain 2"/>
    <property type="match status" value="1"/>
</dbReference>
<organism evidence="6 7">
    <name type="scientific">Amycolatopsis alba DSM 44262</name>
    <dbReference type="NCBI Taxonomy" id="1125972"/>
    <lineage>
        <taxon>Bacteria</taxon>
        <taxon>Bacillati</taxon>
        <taxon>Actinomycetota</taxon>
        <taxon>Actinomycetes</taxon>
        <taxon>Pseudonocardiales</taxon>
        <taxon>Pseudonocardiaceae</taxon>
        <taxon>Amycolatopsis</taxon>
    </lineage>
</organism>
<evidence type="ECO:0000256" key="3">
    <source>
        <dbReference type="ARBA" id="ARBA00023163"/>
    </source>
</evidence>
<keyword evidence="7" id="KW-1185">Reference proteome</keyword>
<dbReference type="PRINTS" id="PR00455">
    <property type="entry name" value="HTHTETR"/>
</dbReference>
<dbReference type="AlphaFoldDB" id="A0A229RSR0"/>
<dbReference type="SUPFAM" id="SSF46689">
    <property type="entry name" value="Homeodomain-like"/>
    <property type="match status" value="1"/>
</dbReference>
<feature type="domain" description="HTH tetR-type" evidence="5">
    <location>
        <begin position="10"/>
        <end position="70"/>
    </location>
</feature>
<evidence type="ECO:0000256" key="2">
    <source>
        <dbReference type="ARBA" id="ARBA00023125"/>
    </source>
</evidence>
<dbReference type="InterPro" id="IPR001647">
    <property type="entry name" value="HTH_TetR"/>
</dbReference>
<dbReference type="PROSITE" id="PS50977">
    <property type="entry name" value="HTH_TETR_2"/>
    <property type="match status" value="1"/>
</dbReference>
<evidence type="ECO:0000313" key="6">
    <source>
        <dbReference type="EMBL" id="OXM49700.1"/>
    </source>
</evidence>
<comment type="caution">
    <text evidence="6">The sequence shown here is derived from an EMBL/GenBank/DDBJ whole genome shotgun (WGS) entry which is preliminary data.</text>
</comment>
<dbReference type="RefSeq" id="WP_026467557.1">
    <property type="nucleotide sequence ID" value="NZ_KB913032.1"/>
</dbReference>
<dbReference type="PANTHER" id="PTHR30055:SF234">
    <property type="entry name" value="HTH-TYPE TRANSCRIPTIONAL REGULATOR BETI"/>
    <property type="match status" value="1"/>
</dbReference>
<dbReference type="InterPro" id="IPR050109">
    <property type="entry name" value="HTH-type_TetR-like_transc_reg"/>
</dbReference>